<dbReference type="Gene3D" id="3.10.100.10">
    <property type="entry name" value="Mannose-Binding Protein A, subunit A"/>
    <property type="match status" value="1"/>
</dbReference>
<dbReference type="SMART" id="SM00032">
    <property type="entry name" value="CCP"/>
    <property type="match status" value="2"/>
</dbReference>
<comment type="caution">
    <text evidence="8">The sequence shown here is derived from an EMBL/GenBank/DDBJ whole genome shotgun (WGS) entry which is preliminary data.</text>
</comment>
<dbReference type="SMART" id="SM00034">
    <property type="entry name" value="CLECT"/>
    <property type="match status" value="1"/>
</dbReference>
<accession>A0ABD3XUA3</accession>
<dbReference type="CDD" id="cd01099">
    <property type="entry name" value="PAN_AP_HGF"/>
    <property type="match status" value="1"/>
</dbReference>
<evidence type="ECO:0000256" key="2">
    <source>
        <dbReference type="ARBA" id="ARBA00023157"/>
    </source>
</evidence>
<evidence type="ECO:0000259" key="6">
    <source>
        <dbReference type="PROSITE" id="PS50923"/>
    </source>
</evidence>
<dbReference type="Pfam" id="PF00084">
    <property type="entry name" value="Sushi"/>
    <property type="match status" value="2"/>
</dbReference>
<keyword evidence="9" id="KW-1185">Reference proteome</keyword>
<dbReference type="InterPro" id="IPR003609">
    <property type="entry name" value="Pan_app"/>
</dbReference>
<dbReference type="InterPro" id="IPR016186">
    <property type="entry name" value="C-type_lectin-like/link_sf"/>
</dbReference>
<evidence type="ECO:0000313" key="9">
    <source>
        <dbReference type="Proteomes" id="UP001634394"/>
    </source>
</evidence>
<dbReference type="SUPFAM" id="SSF56436">
    <property type="entry name" value="C-type lectin-like"/>
    <property type="match status" value="1"/>
</dbReference>
<gene>
    <name evidence="8" type="ORF">ACJMK2_001910</name>
</gene>
<name>A0ABD3XUA3_SINWO</name>
<dbReference type="Pfam" id="PF00024">
    <property type="entry name" value="PAN_1"/>
    <property type="match status" value="1"/>
</dbReference>
<feature type="domain" description="Sushi" evidence="6">
    <location>
        <begin position="189"/>
        <end position="248"/>
    </location>
</feature>
<keyword evidence="2" id="KW-1015">Disulfide bond</keyword>
<dbReference type="AlphaFoldDB" id="A0ABD3XUA3"/>
<feature type="chain" id="PRO_5044812944" evidence="4">
    <location>
        <begin position="24"/>
        <end position="455"/>
    </location>
</feature>
<evidence type="ECO:0000259" key="7">
    <source>
        <dbReference type="PROSITE" id="PS50948"/>
    </source>
</evidence>
<dbReference type="PROSITE" id="PS50948">
    <property type="entry name" value="PAN"/>
    <property type="match status" value="1"/>
</dbReference>
<organism evidence="8 9">
    <name type="scientific">Sinanodonta woodiana</name>
    <name type="common">Chinese pond mussel</name>
    <name type="synonym">Anodonta woodiana</name>
    <dbReference type="NCBI Taxonomy" id="1069815"/>
    <lineage>
        <taxon>Eukaryota</taxon>
        <taxon>Metazoa</taxon>
        <taxon>Spiralia</taxon>
        <taxon>Lophotrochozoa</taxon>
        <taxon>Mollusca</taxon>
        <taxon>Bivalvia</taxon>
        <taxon>Autobranchia</taxon>
        <taxon>Heteroconchia</taxon>
        <taxon>Palaeoheterodonta</taxon>
        <taxon>Unionida</taxon>
        <taxon>Unionoidea</taxon>
        <taxon>Unionidae</taxon>
        <taxon>Unioninae</taxon>
        <taxon>Sinanodonta</taxon>
    </lineage>
</organism>
<proteinExistence type="predicted"/>
<dbReference type="PROSITE" id="PS50923">
    <property type="entry name" value="SUSHI"/>
    <property type="match status" value="1"/>
</dbReference>
<dbReference type="Pfam" id="PF00059">
    <property type="entry name" value="Lectin_C"/>
    <property type="match status" value="1"/>
</dbReference>
<dbReference type="SUPFAM" id="SSF57535">
    <property type="entry name" value="Complement control module/SCR domain"/>
    <property type="match status" value="2"/>
</dbReference>
<dbReference type="CDD" id="cd00033">
    <property type="entry name" value="CCP"/>
    <property type="match status" value="2"/>
</dbReference>
<dbReference type="InterPro" id="IPR016187">
    <property type="entry name" value="CTDL_fold"/>
</dbReference>
<feature type="domain" description="Apple" evidence="7">
    <location>
        <begin position="246"/>
        <end position="328"/>
    </location>
</feature>
<keyword evidence="1 4" id="KW-0732">Signal</keyword>
<dbReference type="Gene3D" id="3.50.4.10">
    <property type="entry name" value="Hepatocyte Growth Factor"/>
    <property type="match status" value="1"/>
</dbReference>
<evidence type="ECO:0000259" key="5">
    <source>
        <dbReference type="PROSITE" id="PS50041"/>
    </source>
</evidence>
<reference evidence="8 9" key="1">
    <citation type="submission" date="2024-11" db="EMBL/GenBank/DDBJ databases">
        <title>Chromosome-level genome assembly of the freshwater bivalve Anodonta woodiana.</title>
        <authorList>
            <person name="Chen X."/>
        </authorList>
    </citation>
    <scope>NUCLEOTIDE SEQUENCE [LARGE SCALE GENOMIC DNA]</scope>
    <source>
        <strain evidence="8">MN2024</strain>
        <tissue evidence="8">Gills</tissue>
    </source>
</reference>
<dbReference type="PROSITE" id="PS50041">
    <property type="entry name" value="C_TYPE_LECTIN_2"/>
    <property type="match status" value="1"/>
</dbReference>
<dbReference type="InterPro" id="IPR000436">
    <property type="entry name" value="Sushi_SCR_CCP_dom"/>
</dbReference>
<evidence type="ECO:0000313" key="8">
    <source>
        <dbReference type="EMBL" id="KAL3889572.1"/>
    </source>
</evidence>
<evidence type="ECO:0000256" key="1">
    <source>
        <dbReference type="ARBA" id="ARBA00022729"/>
    </source>
</evidence>
<dbReference type="Proteomes" id="UP001634394">
    <property type="component" value="Unassembled WGS sequence"/>
</dbReference>
<sequence>MICLRFCILVFKAWCFIFVGSDADCIEFVAEKRQREGFMANINPITSEGCVETCEHLNACFAVNYFRLNATCQLLNRTIPESKLIKTYKCFYKAVRSPSQDSIDNDPCFKLTCPWDEICMLNTTTNLAECYTFCKNPPMIPRTLNETVEIEVGQNYTYKCRDGLFGKRDQVSTVMCLRDGHWTGTNFTCVCNSPPTKFGAMNQIAEVEVGQNYSYKCQSGLFEKGDRSPTVTCMEDGSWTSASFQCVKQNWRQDTVYYNSIFTSDLIRNVTDIDLLECMRQCDDTLTTCLSFFYDNKTSQCLLSSSFRRGLPQNVQSSKGFVYYTAPSNECDMGYMNVSLGGSYFCIKSYSILKLFYEAMSLCESEKAKLLVITTEDQIADLKPHLPFGWTFAGIWDKDVEGIWKGWDGMQVRPFWNPGEPNGGISENCGVIASDEIGLLDQQCVSDHYFVCSKT</sequence>
<feature type="signal peptide" evidence="4">
    <location>
        <begin position="1"/>
        <end position="23"/>
    </location>
</feature>
<evidence type="ECO:0000256" key="3">
    <source>
        <dbReference type="PROSITE-ProRule" id="PRU00302"/>
    </source>
</evidence>
<dbReference type="SUPFAM" id="SSF57414">
    <property type="entry name" value="Hairpin loop containing domain-like"/>
    <property type="match status" value="1"/>
</dbReference>
<evidence type="ECO:0000256" key="4">
    <source>
        <dbReference type="SAM" id="SignalP"/>
    </source>
</evidence>
<keyword evidence="3" id="KW-0768">Sushi</keyword>
<comment type="caution">
    <text evidence="3">Lacks conserved residue(s) required for the propagation of feature annotation.</text>
</comment>
<feature type="domain" description="C-type lectin" evidence="5">
    <location>
        <begin position="346"/>
        <end position="453"/>
    </location>
</feature>
<dbReference type="Gene3D" id="2.10.70.10">
    <property type="entry name" value="Complement Module, domain 1"/>
    <property type="match status" value="2"/>
</dbReference>
<protein>
    <submittedName>
        <fullName evidence="8">Uncharacterized protein</fullName>
    </submittedName>
</protein>
<dbReference type="InterPro" id="IPR035976">
    <property type="entry name" value="Sushi/SCR/CCP_sf"/>
</dbReference>
<dbReference type="InterPro" id="IPR001304">
    <property type="entry name" value="C-type_lectin-like"/>
</dbReference>
<dbReference type="EMBL" id="JBJQND010000001">
    <property type="protein sequence ID" value="KAL3889572.1"/>
    <property type="molecule type" value="Genomic_DNA"/>
</dbReference>